<dbReference type="AlphaFoldDB" id="A0A3N4DDS0"/>
<dbReference type="GO" id="GO:0005737">
    <property type="term" value="C:cytoplasm"/>
    <property type="evidence" value="ECO:0007669"/>
    <property type="project" value="UniProtKB-SubCell"/>
</dbReference>
<dbReference type="Proteomes" id="UP000677180">
    <property type="component" value="Chromosome"/>
</dbReference>
<keyword evidence="8 11" id="KW-0808">Transferase</keyword>
<evidence type="ECO:0000256" key="6">
    <source>
        <dbReference type="ARBA" id="ARBA00022605"/>
    </source>
</evidence>
<accession>A0A3N4DDS0</accession>
<gene>
    <name evidence="11 15" type="primary">hisG</name>
    <name evidence="14" type="ORF">J5A53_05650</name>
    <name evidence="15" type="ORF">NCTC12967_01991</name>
</gene>
<dbReference type="GO" id="GO:0000287">
    <property type="term" value="F:magnesium ion binding"/>
    <property type="evidence" value="ECO:0007669"/>
    <property type="project" value="UniProtKB-UniRule"/>
</dbReference>
<dbReference type="GO" id="GO:0003879">
    <property type="term" value="F:ATP phosphoribosyltransferase activity"/>
    <property type="evidence" value="ECO:0007669"/>
    <property type="project" value="UniProtKB-UniRule"/>
</dbReference>
<evidence type="ECO:0000256" key="7">
    <source>
        <dbReference type="ARBA" id="ARBA00022676"/>
    </source>
</evidence>
<dbReference type="GO" id="GO:0005524">
    <property type="term" value="F:ATP binding"/>
    <property type="evidence" value="ECO:0007669"/>
    <property type="project" value="UniProtKB-KW"/>
</dbReference>
<dbReference type="Pfam" id="PF01634">
    <property type="entry name" value="HisG"/>
    <property type="match status" value="1"/>
</dbReference>
<evidence type="ECO:0000256" key="3">
    <source>
        <dbReference type="ARBA" id="ARBA00007955"/>
    </source>
</evidence>
<keyword evidence="16" id="KW-1185">Reference proteome</keyword>
<evidence type="ECO:0000256" key="4">
    <source>
        <dbReference type="ARBA" id="ARBA00011946"/>
    </source>
</evidence>
<comment type="activity regulation">
    <text evidence="11">Feedback inhibited by histidine.</text>
</comment>
<dbReference type="NCBIfam" id="TIGR00070">
    <property type="entry name" value="hisG"/>
    <property type="match status" value="1"/>
</dbReference>
<organism evidence="15 16">
    <name type="scientific">Arachnia propionica</name>
    <dbReference type="NCBI Taxonomy" id="1750"/>
    <lineage>
        <taxon>Bacteria</taxon>
        <taxon>Bacillati</taxon>
        <taxon>Actinomycetota</taxon>
        <taxon>Actinomycetes</taxon>
        <taxon>Propionibacteriales</taxon>
        <taxon>Propionibacteriaceae</taxon>
        <taxon>Arachnia</taxon>
    </lineage>
</organism>
<evidence type="ECO:0000256" key="9">
    <source>
        <dbReference type="ARBA" id="ARBA00023102"/>
    </source>
</evidence>
<dbReference type="PANTHER" id="PTHR21403:SF8">
    <property type="entry name" value="ATP PHOSPHORIBOSYLTRANSFERASE"/>
    <property type="match status" value="1"/>
</dbReference>
<evidence type="ECO:0000259" key="13">
    <source>
        <dbReference type="Pfam" id="PF08029"/>
    </source>
</evidence>
<protein>
    <recommendedName>
        <fullName evidence="5 11">ATP phosphoribosyltransferase</fullName>
        <shortName evidence="11">ATP-PRT</shortName>
        <shortName evidence="11">ATP-PRTase</shortName>
        <ecNumber evidence="4 11">2.4.2.17</ecNumber>
    </recommendedName>
</protein>
<dbReference type="SUPFAM" id="SSF53850">
    <property type="entry name" value="Periplasmic binding protein-like II"/>
    <property type="match status" value="1"/>
</dbReference>
<dbReference type="InterPro" id="IPR001348">
    <property type="entry name" value="ATP_PRibTrfase_HisG"/>
</dbReference>
<dbReference type="OrthoDB" id="9801867at2"/>
<comment type="catalytic activity">
    <reaction evidence="1 11">
        <text>1-(5-phospho-beta-D-ribosyl)-ATP + diphosphate = 5-phospho-alpha-D-ribose 1-diphosphate + ATP</text>
        <dbReference type="Rhea" id="RHEA:18473"/>
        <dbReference type="ChEBI" id="CHEBI:30616"/>
        <dbReference type="ChEBI" id="CHEBI:33019"/>
        <dbReference type="ChEBI" id="CHEBI:58017"/>
        <dbReference type="ChEBI" id="CHEBI:73183"/>
        <dbReference type="EC" id="2.4.2.17"/>
    </reaction>
</comment>
<dbReference type="GO" id="GO:0000105">
    <property type="term" value="P:L-histidine biosynthetic process"/>
    <property type="evidence" value="ECO:0007669"/>
    <property type="project" value="UniProtKB-UniRule"/>
</dbReference>
<keyword evidence="6 11" id="KW-0028">Amino-acid biosynthesis</keyword>
<dbReference type="InterPro" id="IPR020621">
    <property type="entry name" value="ATP-PRT_HisG_long"/>
</dbReference>
<evidence type="ECO:0000313" key="16">
    <source>
        <dbReference type="Proteomes" id="UP000273044"/>
    </source>
</evidence>
<evidence type="ECO:0000256" key="1">
    <source>
        <dbReference type="ARBA" id="ARBA00000915"/>
    </source>
</evidence>
<keyword evidence="11" id="KW-0460">Magnesium</keyword>
<dbReference type="InterPro" id="IPR015867">
    <property type="entry name" value="N-reg_PII/ATP_PRibTrfase_C"/>
</dbReference>
<feature type="domain" description="Histidine biosynthesis HisG C-terminal" evidence="13">
    <location>
        <begin position="206"/>
        <end position="277"/>
    </location>
</feature>
<dbReference type="SUPFAM" id="SSF54913">
    <property type="entry name" value="GlnB-like"/>
    <property type="match status" value="1"/>
</dbReference>
<dbReference type="Gene3D" id="3.40.190.10">
    <property type="entry name" value="Periplasmic binding protein-like II"/>
    <property type="match status" value="2"/>
</dbReference>
<evidence type="ECO:0000313" key="15">
    <source>
        <dbReference type="EMBL" id="VEH70686.1"/>
    </source>
</evidence>
<evidence type="ECO:0000256" key="5">
    <source>
        <dbReference type="ARBA" id="ARBA00020998"/>
    </source>
</evidence>
<keyword evidence="11" id="KW-0067">ATP-binding</keyword>
<dbReference type="NCBIfam" id="TIGR03455">
    <property type="entry name" value="HisG_C-term"/>
    <property type="match status" value="1"/>
</dbReference>
<dbReference type="InterPro" id="IPR018198">
    <property type="entry name" value="ATP_PRibTrfase_CS"/>
</dbReference>
<evidence type="ECO:0000256" key="10">
    <source>
        <dbReference type="ARBA" id="ARBA00024861"/>
    </source>
</evidence>
<comment type="cofactor">
    <cofactor evidence="11">
        <name>Mg(2+)</name>
        <dbReference type="ChEBI" id="CHEBI:18420"/>
    </cofactor>
</comment>
<evidence type="ECO:0000256" key="8">
    <source>
        <dbReference type="ARBA" id="ARBA00022679"/>
    </source>
</evidence>
<evidence type="ECO:0000259" key="12">
    <source>
        <dbReference type="Pfam" id="PF01634"/>
    </source>
</evidence>
<dbReference type="Gene3D" id="3.30.70.120">
    <property type="match status" value="1"/>
</dbReference>
<keyword evidence="9 11" id="KW-0368">Histidine biosynthesis</keyword>
<dbReference type="PANTHER" id="PTHR21403">
    <property type="entry name" value="ATP PHOSPHORIBOSYLTRANSFERASE ATP-PRTASE"/>
    <property type="match status" value="1"/>
</dbReference>
<dbReference type="Pfam" id="PF08029">
    <property type="entry name" value="HisG_C"/>
    <property type="match status" value="1"/>
</dbReference>
<dbReference type="UniPathway" id="UPA00031">
    <property type="reaction ID" value="UER00006"/>
</dbReference>
<keyword evidence="11" id="KW-0479">Metal-binding</keyword>
<keyword evidence="7 11" id="KW-0328">Glycosyltransferase</keyword>
<dbReference type="OMA" id="YVMMDYD"/>
<evidence type="ECO:0000313" key="14">
    <source>
        <dbReference type="EMBL" id="QUC12173.1"/>
    </source>
</evidence>
<proteinExistence type="inferred from homology"/>
<dbReference type="GeneID" id="64407443"/>
<name>A0A3N4DDS0_9ACTN</name>
<evidence type="ECO:0000256" key="11">
    <source>
        <dbReference type="HAMAP-Rule" id="MF_00079"/>
    </source>
</evidence>
<dbReference type="Proteomes" id="UP000273044">
    <property type="component" value="Chromosome"/>
</dbReference>
<comment type="pathway">
    <text evidence="2 11">Amino-acid biosynthesis; L-histidine biosynthesis; L-histidine from 5-phospho-alpha-D-ribose 1-diphosphate: step 1/9.</text>
</comment>
<sequence>MLKIAVPNKGSLAEAATNMLRAAGYRQRTDPKDLTLVDSVHDVEFYYLRPRDIAVYVGEGHLDVGITGRDMLLDSGARATEVMPLGFGGSRFRFAAPAGRSNDIAALAGKRIATSYPGLLGRWLGEHGIEANLVKLDGAVESAIRLGVADVVADVVDTGTTLQRAGLEVFGEPICASEAILIRRDEDTEPEGLASLRTRLESVLVAQNYLMMDYNVAEPDLEATTALASGVNGPTVSRLAEPGWMAVRVLVPRRGAHLLMDRLFEAGARGIILTELSAVRL</sequence>
<keyword evidence="11" id="KW-0963">Cytoplasm</keyword>
<dbReference type="InterPro" id="IPR013820">
    <property type="entry name" value="ATP_PRibTrfase_cat"/>
</dbReference>
<reference evidence="14" key="2">
    <citation type="submission" date="2021-03" db="EMBL/GenBank/DDBJ databases">
        <title>Human Oral Microbial Genomes.</title>
        <authorList>
            <person name="Johnston C.D."/>
            <person name="Chen T."/>
            <person name="Dewhirst F.E."/>
        </authorList>
    </citation>
    <scope>NUCLEOTIDE SEQUENCE</scope>
    <source>
        <strain evidence="14">F0714</strain>
    </source>
</reference>
<dbReference type="InterPro" id="IPR011322">
    <property type="entry name" value="N-reg_PII-like_a/b"/>
</dbReference>
<comment type="similarity">
    <text evidence="3 11">Belongs to the ATP phosphoribosyltransferase family. Long subfamily.</text>
</comment>
<dbReference type="EC" id="2.4.2.17" evidence="4 11"/>
<dbReference type="InterPro" id="IPR013115">
    <property type="entry name" value="HisG_C"/>
</dbReference>
<dbReference type="EMBL" id="CP072385">
    <property type="protein sequence ID" value="QUC12173.1"/>
    <property type="molecule type" value="Genomic_DNA"/>
</dbReference>
<dbReference type="EMBL" id="LR134406">
    <property type="protein sequence ID" value="VEH70686.1"/>
    <property type="molecule type" value="Genomic_DNA"/>
</dbReference>
<comment type="function">
    <text evidence="10 11">Catalyzes the condensation of ATP and 5-phosphoribose 1-diphosphate to form N'-(5'-phosphoribosyl)-ATP (PR-ATP). Has a crucial role in the pathway because the rate of histidine biosynthesis seems to be controlled primarily by regulation of HisG enzymatic activity.</text>
</comment>
<evidence type="ECO:0000256" key="2">
    <source>
        <dbReference type="ARBA" id="ARBA00004667"/>
    </source>
</evidence>
<dbReference type="HAMAP" id="MF_00079">
    <property type="entry name" value="HisG_Long"/>
    <property type="match status" value="1"/>
</dbReference>
<keyword evidence="11" id="KW-0547">Nucleotide-binding</keyword>
<reference evidence="15 16" key="1">
    <citation type="submission" date="2018-12" db="EMBL/GenBank/DDBJ databases">
        <authorList>
            <consortium name="Pathogen Informatics"/>
        </authorList>
    </citation>
    <scope>NUCLEOTIDE SEQUENCE [LARGE SCALE GENOMIC DNA]</scope>
    <source>
        <strain evidence="15 16">NCTC12967</strain>
    </source>
</reference>
<feature type="domain" description="ATP phosphoribosyltransferase catalytic" evidence="12">
    <location>
        <begin position="49"/>
        <end position="201"/>
    </location>
</feature>
<dbReference type="PROSITE" id="PS01316">
    <property type="entry name" value="ATP_P_PHORIBOSYLTR"/>
    <property type="match status" value="1"/>
</dbReference>
<comment type="subcellular location">
    <subcellularLocation>
        <location evidence="11">Cytoplasm</location>
    </subcellularLocation>
</comment>
<dbReference type="RefSeq" id="WP_014847041.1">
    <property type="nucleotide sequence ID" value="NZ_CAJZDL010000039.1"/>
</dbReference>